<dbReference type="GO" id="GO:0005886">
    <property type="term" value="C:plasma membrane"/>
    <property type="evidence" value="ECO:0007669"/>
    <property type="project" value="UniProtKB-SubCell"/>
</dbReference>
<dbReference type="InterPro" id="IPR006726">
    <property type="entry name" value="PHBA_efflux_AaeB/fusaric-R"/>
</dbReference>
<evidence type="ECO:0000256" key="1">
    <source>
        <dbReference type="ARBA" id="ARBA00004651"/>
    </source>
</evidence>
<feature type="transmembrane region" description="Helical" evidence="7">
    <location>
        <begin position="532"/>
        <end position="557"/>
    </location>
</feature>
<accession>A0A963Z4V7</accession>
<evidence type="ECO:0000313" key="8">
    <source>
        <dbReference type="EMBL" id="MCB8881813.1"/>
    </source>
</evidence>
<feature type="transmembrane region" description="Helical" evidence="7">
    <location>
        <begin position="410"/>
        <end position="428"/>
    </location>
</feature>
<dbReference type="EMBL" id="JAESVA010000005">
    <property type="protein sequence ID" value="MCB8881813.1"/>
    <property type="molecule type" value="Genomic_DNA"/>
</dbReference>
<name>A0A963Z4V7_9PROT</name>
<feature type="transmembrane region" description="Helical" evidence="7">
    <location>
        <begin position="105"/>
        <end position="123"/>
    </location>
</feature>
<dbReference type="Proteomes" id="UP000721844">
    <property type="component" value="Unassembled WGS sequence"/>
</dbReference>
<keyword evidence="6 7" id="KW-0472">Membrane</keyword>
<evidence type="ECO:0000256" key="2">
    <source>
        <dbReference type="ARBA" id="ARBA00022448"/>
    </source>
</evidence>
<dbReference type="PANTHER" id="PTHR30509:SF9">
    <property type="entry name" value="MULTIDRUG RESISTANCE PROTEIN MDTO"/>
    <property type="match status" value="1"/>
</dbReference>
<keyword evidence="5 7" id="KW-1133">Transmembrane helix</keyword>
<feature type="transmembrane region" description="Helical" evidence="7">
    <location>
        <begin position="434"/>
        <end position="452"/>
    </location>
</feature>
<evidence type="ECO:0000256" key="3">
    <source>
        <dbReference type="ARBA" id="ARBA00022475"/>
    </source>
</evidence>
<proteinExistence type="predicted"/>
<dbReference type="AlphaFoldDB" id="A0A963Z4V7"/>
<comment type="subcellular location">
    <subcellularLocation>
        <location evidence="1">Cell membrane</location>
        <topology evidence="1">Multi-pass membrane protein</topology>
    </subcellularLocation>
</comment>
<feature type="transmembrane region" description="Helical" evidence="7">
    <location>
        <begin position="459"/>
        <end position="478"/>
    </location>
</feature>
<evidence type="ECO:0000256" key="7">
    <source>
        <dbReference type="SAM" id="Phobius"/>
    </source>
</evidence>
<comment type="caution">
    <text evidence="8">The sequence shown here is derived from an EMBL/GenBank/DDBJ whole genome shotgun (WGS) entry which is preliminary data.</text>
</comment>
<evidence type="ECO:0000256" key="6">
    <source>
        <dbReference type="ARBA" id="ARBA00023136"/>
    </source>
</evidence>
<keyword evidence="3" id="KW-1003">Cell membrane</keyword>
<dbReference type="GO" id="GO:0022857">
    <property type="term" value="F:transmembrane transporter activity"/>
    <property type="evidence" value="ECO:0007669"/>
    <property type="project" value="InterPro"/>
</dbReference>
<dbReference type="Pfam" id="PF04632">
    <property type="entry name" value="FUSC"/>
    <property type="match status" value="1"/>
</dbReference>
<evidence type="ECO:0000256" key="4">
    <source>
        <dbReference type="ARBA" id="ARBA00022692"/>
    </source>
</evidence>
<feature type="transmembrane region" description="Helical" evidence="7">
    <location>
        <begin position="39"/>
        <end position="68"/>
    </location>
</feature>
<feature type="transmembrane region" description="Helical" evidence="7">
    <location>
        <begin position="154"/>
        <end position="179"/>
    </location>
</feature>
<protein>
    <submittedName>
        <fullName evidence="8">FUSC family protein</fullName>
    </submittedName>
</protein>
<feature type="transmembrane region" description="Helical" evidence="7">
    <location>
        <begin position="130"/>
        <end position="148"/>
    </location>
</feature>
<dbReference type="RefSeq" id="WP_227308475.1">
    <property type="nucleotide sequence ID" value="NZ_JAESVA010000005.1"/>
</dbReference>
<keyword evidence="4 7" id="KW-0812">Transmembrane</keyword>
<reference evidence="8 9" key="1">
    <citation type="journal article" date="2021" name="Microorganisms">
        <title>Acidisoma silvae sp. nov. and Acidisomacellulosilytica sp. nov., Two Acidophilic Bacteria Isolated from Decaying Wood, Hydrolyzing Cellulose and Producing Poly-3-hydroxybutyrate.</title>
        <authorList>
            <person name="Mieszkin S."/>
            <person name="Pouder E."/>
            <person name="Uroz S."/>
            <person name="Simon-Colin C."/>
            <person name="Alain K."/>
        </authorList>
    </citation>
    <scope>NUCLEOTIDE SEQUENCE [LARGE SCALE GENOMIC DNA]</scope>
    <source>
        <strain evidence="8 9">HW T5.17</strain>
    </source>
</reference>
<sequence length="726" mass="78709">MSARLAETGTDRPRFADFWPSLGQALRLSPAQAYVFRTILAMAIAFYAALWLQLATPASSAVTVMIVANLSRGGLISKGLWRIFGTLTGAVAAVVIMAWFGQSPILFIVGFGAWLGLCTFASSMFRHFRAYGAVLSGYTVALIAIGAIPEPDDVLQYALARLAVVTLGVVVSTLVTMILQPSVTTDAMRARSRAAVRGVAKLLLSRADGTPMDDKNFIAERTRLAGEIERLDEVIEFAGTEAPDVSRHAASIRRGLAALYAALLSVSIAGQSLTILGEIETTHRKTRQDVLAAAQEAGEDAPQGTAEHSPSIVEKVRGLLLELSQFEPRTDRETIAMAEKIAVGAREVTALQSAAHTLDEATTLARIHQELEQLYDAVAPFATWRARQRPYHRGGRLITFKDYATARRNGLRSMIAVVLGGLFAYVTAWDQGPTLLLILAASCALLSGAPSASAASLQFAKGITLSTLLAFVWEFLILPHLSGYPMLFLSMTPVLMIAIYYTIVPKYGLMALGFVIFFITQLNLANVMKYDIISFANGGMAFLLGAWGTVLVFRVILPPNPMRDASYLARRMRRSTEHMIASCGRPRGRRDWLGWLVTYNQAMQRLFLRLQVNPALRNRSIGDSGALLIIAQEAIRLQSLLRGITLPAPEAAETARAIRDLTHLRQPRRAAKSAERASESLLALHAAGAEARPGLLRVAGSFRTIAALMPQAEHLLALEAPLPKGA</sequence>
<keyword evidence="9" id="KW-1185">Reference proteome</keyword>
<keyword evidence="2" id="KW-0813">Transport</keyword>
<gene>
    <name evidence="8" type="ORF">ACELLULO517_16315</name>
</gene>
<dbReference type="PANTHER" id="PTHR30509">
    <property type="entry name" value="P-HYDROXYBENZOIC ACID EFFLUX PUMP SUBUNIT-RELATED"/>
    <property type="match status" value="1"/>
</dbReference>
<organism evidence="8 9">
    <name type="scientific">Acidisoma cellulosilyticum</name>
    <dbReference type="NCBI Taxonomy" id="2802395"/>
    <lineage>
        <taxon>Bacteria</taxon>
        <taxon>Pseudomonadati</taxon>
        <taxon>Pseudomonadota</taxon>
        <taxon>Alphaproteobacteria</taxon>
        <taxon>Acetobacterales</taxon>
        <taxon>Acidocellaceae</taxon>
        <taxon>Acidisoma</taxon>
    </lineage>
</organism>
<evidence type="ECO:0000313" key="9">
    <source>
        <dbReference type="Proteomes" id="UP000721844"/>
    </source>
</evidence>
<evidence type="ECO:0000256" key="5">
    <source>
        <dbReference type="ARBA" id="ARBA00022989"/>
    </source>
</evidence>